<evidence type="ECO:0000313" key="2">
    <source>
        <dbReference type="EMBL" id="RZU36768.1"/>
    </source>
</evidence>
<organism evidence="2 3">
    <name type="scientific">Fluviicoccus keumensis</name>
    <dbReference type="NCBI Taxonomy" id="1435465"/>
    <lineage>
        <taxon>Bacteria</taxon>
        <taxon>Pseudomonadati</taxon>
        <taxon>Pseudomonadota</taxon>
        <taxon>Gammaproteobacteria</taxon>
        <taxon>Moraxellales</taxon>
        <taxon>Moraxellaceae</taxon>
        <taxon>Fluviicoccus</taxon>
    </lineage>
</organism>
<dbReference type="PRINTS" id="PR00111">
    <property type="entry name" value="ABHYDROLASE"/>
</dbReference>
<dbReference type="GO" id="GO:0016020">
    <property type="term" value="C:membrane"/>
    <property type="evidence" value="ECO:0007669"/>
    <property type="project" value="TreeGrafter"/>
</dbReference>
<dbReference type="OrthoDB" id="2086224at2"/>
<evidence type="ECO:0000313" key="3">
    <source>
        <dbReference type="Proteomes" id="UP000292423"/>
    </source>
</evidence>
<gene>
    <name evidence="2" type="ORF">EV700_3235</name>
</gene>
<sequence>MSTSYSCNDRVPQTPAGFSGMAVSYRRNAVVDVTTAKFQRRLRRWRPRADLVSTAFRRLSPALTGMTRQHVWVLDHRLAFIEGGRTEGEPVLLLHGFGSSKENWLTLAPLIGRRYRVIAPDLPGFGESRFNSNVRYGLAEQAERIARFIDRHIGEPVHLVGSSMGGGIAGVVAARHPEVLRSVTLMNAAGIPGARPSLFEQAVASGHNALIPRTLGETTKLISLVMSRGGRLNALATPLLHAELAHRYHVNHRLFWDMLDVDVDPAQEFARIRIPALVLWGEQDRVLDVSSAATMARVIPGATQTILPGVGHLPMIEAPFMTARALQAFWTIAPTTGRSAGG</sequence>
<dbReference type="EMBL" id="SHKX01000017">
    <property type="protein sequence ID" value="RZU36768.1"/>
    <property type="molecule type" value="Genomic_DNA"/>
</dbReference>
<dbReference type="Pfam" id="PF00561">
    <property type="entry name" value="Abhydrolase_1"/>
    <property type="match status" value="1"/>
</dbReference>
<accession>A0A4Q7YI24</accession>
<reference evidence="2 3" key="1">
    <citation type="submission" date="2019-02" db="EMBL/GenBank/DDBJ databases">
        <title>Genomic Encyclopedia of Type Strains, Phase IV (KMG-IV): sequencing the most valuable type-strain genomes for metagenomic binning, comparative biology and taxonomic classification.</title>
        <authorList>
            <person name="Goeker M."/>
        </authorList>
    </citation>
    <scope>NUCLEOTIDE SEQUENCE [LARGE SCALE GENOMIC DNA]</scope>
    <source>
        <strain evidence="2 3">DSM 105135</strain>
    </source>
</reference>
<feature type="domain" description="AB hydrolase-1" evidence="1">
    <location>
        <begin position="90"/>
        <end position="319"/>
    </location>
</feature>
<dbReference type="PANTHER" id="PTHR43798:SF33">
    <property type="entry name" value="HYDROLASE, PUTATIVE (AFU_ORTHOLOGUE AFUA_2G14860)-RELATED"/>
    <property type="match status" value="1"/>
</dbReference>
<dbReference type="InterPro" id="IPR000073">
    <property type="entry name" value="AB_hydrolase_1"/>
</dbReference>
<evidence type="ECO:0000259" key="1">
    <source>
        <dbReference type="Pfam" id="PF00561"/>
    </source>
</evidence>
<dbReference type="Gene3D" id="3.40.50.1820">
    <property type="entry name" value="alpha/beta hydrolase"/>
    <property type="match status" value="1"/>
</dbReference>
<comment type="caution">
    <text evidence="2">The sequence shown here is derived from an EMBL/GenBank/DDBJ whole genome shotgun (WGS) entry which is preliminary data.</text>
</comment>
<name>A0A4Q7YI24_9GAMM</name>
<dbReference type="InterPro" id="IPR029058">
    <property type="entry name" value="AB_hydrolase_fold"/>
</dbReference>
<dbReference type="InterPro" id="IPR050266">
    <property type="entry name" value="AB_hydrolase_sf"/>
</dbReference>
<protein>
    <submittedName>
        <fullName evidence="2">Pimeloyl-ACP methyl ester carboxylesterase</fullName>
    </submittedName>
</protein>
<dbReference type="AlphaFoldDB" id="A0A4Q7YI24"/>
<keyword evidence="3" id="KW-1185">Reference proteome</keyword>
<dbReference type="Proteomes" id="UP000292423">
    <property type="component" value="Unassembled WGS sequence"/>
</dbReference>
<proteinExistence type="predicted"/>
<dbReference type="SUPFAM" id="SSF53474">
    <property type="entry name" value="alpha/beta-Hydrolases"/>
    <property type="match status" value="1"/>
</dbReference>
<dbReference type="PANTHER" id="PTHR43798">
    <property type="entry name" value="MONOACYLGLYCEROL LIPASE"/>
    <property type="match status" value="1"/>
</dbReference>